<gene>
    <name evidence="1" type="ORF">CRV2_00015266</name>
</gene>
<reference evidence="1" key="2">
    <citation type="submission" date="2021-10" db="EMBL/GenBank/DDBJ databases">
        <authorList>
            <person name="Piombo E."/>
        </authorList>
    </citation>
    <scope>NUCLEOTIDE SEQUENCE</scope>
</reference>
<dbReference type="EMBL" id="CADEHS020000108">
    <property type="protein sequence ID" value="CAG9949760.1"/>
    <property type="molecule type" value="Genomic_DNA"/>
</dbReference>
<dbReference type="Proteomes" id="UP000836387">
    <property type="component" value="Unassembled WGS sequence"/>
</dbReference>
<accession>A0ACA9U940</accession>
<sequence length="109" mass="12243">MTPVADILPDYASTGFTSRSSRWKPRLVPFLTTVVSVVEGCLRQDIESGRPDREDLADIIAVARHPITILLHLNIREYLYAQLLANVHLKLATFFCYDGPTTINDILDS</sequence>
<reference evidence="1" key="1">
    <citation type="submission" date="2020-04" db="EMBL/GenBank/DDBJ databases">
        <authorList>
            <person name="Broberg M."/>
        </authorList>
    </citation>
    <scope>NUCLEOTIDE SEQUENCE</scope>
</reference>
<protein>
    <submittedName>
        <fullName evidence="1">Uncharacterized protein</fullName>
    </submittedName>
</protein>
<evidence type="ECO:0000313" key="2">
    <source>
        <dbReference type="Proteomes" id="UP000836387"/>
    </source>
</evidence>
<organism evidence="1 2">
    <name type="scientific">Clonostachys rosea f. rosea IK726</name>
    <dbReference type="NCBI Taxonomy" id="1349383"/>
    <lineage>
        <taxon>Eukaryota</taxon>
        <taxon>Fungi</taxon>
        <taxon>Dikarya</taxon>
        <taxon>Ascomycota</taxon>
        <taxon>Pezizomycotina</taxon>
        <taxon>Sordariomycetes</taxon>
        <taxon>Hypocreomycetidae</taxon>
        <taxon>Hypocreales</taxon>
        <taxon>Bionectriaceae</taxon>
        <taxon>Clonostachys</taxon>
    </lineage>
</organism>
<comment type="caution">
    <text evidence="1">The sequence shown here is derived from an EMBL/GenBank/DDBJ whole genome shotgun (WGS) entry which is preliminary data.</text>
</comment>
<keyword evidence="2" id="KW-1185">Reference proteome</keyword>
<evidence type="ECO:0000313" key="1">
    <source>
        <dbReference type="EMBL" id="CAG9949760.1"/>
    </source>
</evidence>
<name>A0ACA9U940_BIOOC</name>
<proteinExistence type="predicted"/>